<dbReference type="InterPro" id="IPR023765">
    <property type="entry name" value="SBP_5_CS"/>
</dbReference>
<feature type="region of interest" description="Disordered" evidence="2">
    <location>
        <begin position="372"/>
        <end position="422"/>
    </location>
</feature>
<dbReference type="GO" id="GO:0015833">
    <property type="term" value="P:peptide transport"/>
    <property type="evidence" value="ECO:0007669"/>
    <property type="project" value="TreeGrafter"/>
</dbReference>
<dbReference type="NCBIfam" id="NF041499">
    <property type="entry name" value="MobP3"/>
    <property type="match status" value="1"/>
</dbReference>
<dbReference type="PROSITE" id="PS01040">
    <property type="entry name" value="SBP_BACTERIAL_5"/>
    <property type="match status" value="1"/>
</dbReference>
<dbReference type="InterPro" id="IPR041073">
    <property type="entry name" value="MobL"/>
</dbReference>
<dbReference type="InterPro" id="IPR011990">
    <property type="entry name" value="TPR-like_helical_dom_sf"/>
</dbReference>
<dbReference type="Proteomes" id="UP001145145">
    <property type="component" value="Unassembled WGS sequence"/>
</dbReference>
<dbReference type="InterPro" id="IPR006597">
    <property type="entry name" value="Sel1-like"/>
</dbReference>
<accession>A0A9W6CD40</accession>
<dbReference type="Gene3D" id="3.40.190.10">
    <property type="entry name" value="Periplasmic binding protein-like II"/>
    <property type="match status" value="1"/>
</dbReference>
<protein>
    <recommendedName>
        <fullName evidence="3">Solute-binding protein family 5 domain-containing protein</fullName>
    </recommendedName>
</protein>
<gene>
    <name evidence="4" type="ORF">Selli1_22250</name>
    <name evidence="5" type="ORF">Selli2_13480</name>
</gene>
<evidence type="ECO:0000256" key="1">
    <source>
        <dbReference type="ARBA" id="ARBA00004193"/>
    </source>
</evidence>
<dbReference type="EMBL" id="BSCH01000007">
    <property type="protein sequence ID" value="GLG89921.1"/>
    <property type="molecule type" value="Genomic_DNA"/>
</dbReference>
<dbReference type="RefSeq" id="WP_281844936.1">
    <property type="nucleotide sequence ID" value="NZ_BSBO01000023.1"/>
</dbReference>
<dbReference type="SMART" id="SM00671">
    <property type="entry name" value="SEL1"/>
    <property type="match status" value="3"/>
</dbReference>
<dbReference type="InterPro" id="IPR039424">
    <property type="entry name" value="SBP_5"/>
</dbReference>
<dbReference type="InterPro" id="IPR048102">
    <property type="entry name" value="MobP3"/>
</dbReference>
<dbReference type="InterPro" id="IPR000914">
    <property type="entry name" value="SBP_5_dom"/>
</dbReference>
<dbReference type="EMBL" id="BSBO01000023">
    <property type="protein sequence ID" value="GLG05051.1"/>
    <property type="molecule type" value="Genomic_DNA"/>
</dbReference>
<reference evidence="4" key="1">
    <citation type="submission" date="2022-11" db="EMBL/GenBank/DDBJ databases">
        <title>Draft genome sequence of Sellimonas catena strain 12EGH17.</title>
        <authorList>
            <person name="Hisatomi A."/>
            <person name="Ohkuma M."/>
            <person name="Sakamoto M."/>
        </authorList>
    </citation>
    <scope>NUCLEOTIDE SEQUENCE</scope>
    <source>
        <strain evidence="4">12EGH17</strain>
    </source>
</reference>
<comment type="subcellular location">
    <subcellularLocation>
        <location evidence="1">Cell membrane</location>
        <topology evidence="1">Lipid-anchor</topology>
    </subcellularLocation>
</comment>
<dbReference type="SUPFAM" id="SSF81901">
    <property type="entry name" value="HCP-like"/>
    <property type="match status" value="1"/>
</dbReference>
<dbReference type="Pfam" id="PF18555">
    <property type="entry name" value="MobL"/>
    <property type="match status" value="1"/>
</dbReference>
<keyword evidence="7" id="KW-1185">Reference proteome</keyword>
<reference evidence="5" key="4">
    <citation type="submission" date="2022-11" db="EMBL/GenBank/DDBJ databases">
        <title>Draft genome sequence of Sellimonas catena strain 18CBH55.</title>
        <authorList>
            <person name="Atsushi H."/>
            <person name="Moriya O."/>
            <person name="Mitsuo S."/>
        </authorList>
    </citation>
    <scope>NUCLEOTIDE SEQUENCE</scope>
    <source>
        <strain evidence="5">18CBH55</strain>
    </source>
</reference>
<evidence type="ECO:0000313" key="6">
    <source>
        <dbReference type="Proteomes" id="UP001145094"/>
    </source>
</evidence>
<dbReference type="Proteomes" id="UP001145094">
    <property type="component" value="Unassembled WGS sequence"/>
</dbReference>
<reference evidence="5" key="3">
    <citation type="submission" date="2022-11" db="EMBL/GenBank/DDBJ databases">
        <title>Draft genome sequence of Sellimonas catena strain 18CBH55.</title>
        <authorList>
            <person name="Hisatomi A."/>
            <person name="Ohkuma M."/>
            <person name="Sakamoto M."/>
        </authorList>
    </citation>
    <scope>NUCLEOTIDE SEQUENCE</scope>
    <source>
        <strain evidence="5">18CBH55</strain>
    </source>
</reference>
<dbReference type="Gene3D" id="3.10.105.10">
    <property type="entry name" value="Dipeptide-binding Protein, Domain 3"/>
    <property type="match status" value="1"/>
</dbReference>
<dbReference type="PANTHER" id="PTHR30290">
    <property type="entry name" value="PERIPLASMIC BINDING COMPONENT OF ABC TRANSPORTER"/>
    <property type="match status" value="1"/>
</dbReference>
<dbReference type="GO" id="GO:1904680">
    <property type="term" value="F:peptide transmembrane transporter activity"/>
    <property type="evidence" value="ECO:0007669"/>
    <property type="project" value="TreeGrafter"/>
</dbReference>
<evidence type="ECO:0000313" key="7">
    <source>
        <dbReference type="Proteomes" id="UP001145145"/>
    </source>
</evidence>
<evidence type="ECO:0000259" key="3">
    <source>
        <dbReference type="Pfam" id="PF00496"/>
    </source>
</evidence>
<reference evidence="4" key="2">
    <citation type="submission" date="2022-11" db="EMBL/GenBank/DDBJ databases">
        <title>Draft genome sequence of Sellimonas catena strain 12EGH17.</title>
        <authorList>
            <person name="Atsushi H."/>
            <person name="Moriya O."/>
            <person name="Mitsuo S."/>
        </authorList>
    </citation>
    <scope>NUCLEOTIDE SEQUENCE</scope>
    <source>
        <strain evidence="4">12EGH17</strain>
    </source>
</reference>
<organism evidence="5 6">
    <name type="scientific">Sellimonas catena</name>
    <dbReference type="NCBI Taxonomy" id="2994035"/>
    <lineage>
        <taxon>Bacteria</taxon>
        <taxon>Bacillati</taxon>
        <taxon>Bacillota</taxon>
        <taxon>Clostridia</taxon>
        <taxon>Lachnospirales</taxon>
        <taxon>Lachnospiraceae</taxon>
        <taxon>Sellimonas</taxon>
    </lineage>
</organism>
<dbReference type="GO" id="GO:0005886">
    <property type="term" value="C:plasma membrane"/>
    <property type="evidence" value="ECO:0007669"/>
    <property type="project" value="UniProtKB-SubCell"/>
</dbReference>
<sequence>MARLVTKFKYLKPDQEKPIGGYATYIATREGVEKIDESFKLAPATVKQQKLIEKLLRDFPDSATMLEYEDYQREKTVGVASEFITRAIEDNAHEILNQRTYADYIGTRPGAERFGSHGMFTDDGVQVKLKEVSQELNAHQGNVWTLIISLRREDAECLGFNTGIRWRDMLRTQTQALADSLKIPMDHLKWYAAFHNESHHPHIHLLAYSTVENEGFLTKQGVAKMRSSLAKDIFEQDLLCIYEKQTVQRDELRLHSKELIVEIVSHINAGTYDNPKVEELLLRLADRLSKTKGKKVYGYLKADVKALVDAIVDELVADEKIAALYNLWYEQKEEALQVYTEALPQRVPLSQNKEFKPIKNAVIQEALGLHADRQDVEEPAQADAPDLEMPEAPEPDSQADDPIEPDLPPAFRSYSGGRGRKKDTWWTDEYKAARAFLYGTKTSKPDFEQALAALKKEALRGNGFAMHDLGKMVLAGLGCEKEEEQAQEWFRKAFSAFCAREPKEEKPGYLRYRIGKMYAFGYGVDQNYLKAAEWYEKSVAEGNPFVAYALGSLYHRGQGVDQDEEKAFDLFTMAATDENKPNAYAQYELLYYLDNFYETLVRYDNGEIIPGLAEKWEVSSDALTYTFTLKRGIKFSDGEELNAEVVKLNFDNMPAILGDSNGVFGLTSTLMDEVTVVDEYTVAVKLTTPYYGALQDFTLPLPMGIMSPNAFNEDGSLSESVKTQTMGSGPYMYNGQKENDVYTFVRNPYYDRGGPDVDIFHVKVIPDNDAKLLALRNGEVDMLLSANNMSYDAYQELSQDTSFGTLTSDAVIQTRILGINPVSQPFEDVEIRQSVNYAINKESICQNIFSGVEVPAESVMDPALPYCDIDTGSYHYSPEQAVKLLEDAGWLDVDGDGVREKDGVKLSTSISCSSDLAMLEDVTAAVAEDLKAVGFEVTTSSKETMTYYQDVNRGEYGIGIGITFNIPMDPFQFIANLRREPMRDNMVAQGLQSLSGSDALINSLYSMANDSNFDRNPLRGCNYGLEGGAFLILGGCSTLPKEEERLHEIMC</sequence>
<evidence type="ECO:0000313" key="5">
    <source>
        <dbReference type="EMBL" id="GLG89921.1"/>
    </source>
</evidence>
<comment type="caution">
    <text evidence="5">The sequence shown here is derived from an EMBL/GenBank/DDBJ whole genome shotgun (WGS) entry which is preliminary data.</text>
</comment>
<dbReference type="SUPFAM" id="SSF53850">
    <property type="entry name" value="Periplasmic binding protein-like II"/>
    <property type="match status" value="1"/>
</dbReference>
<evidence type="ECO:0000313" key="4">
    <source>
        <dbReference type="EMBL" id="GLG05051.1"/>
    </source>
</evidence>
<feature type="domain" description="Solute-binding protein family 5" evidence="3">
    <location>
        <begin position="607"/>
        <end position="977"/>
    </location>
</feature>
<feature type="compositionally biased region" description="Acidic residues" evidence="2">
    <location>
        <begin position="377"/>
        <end position="404"/>
    </location>
</feature>
<proteinExistence type="predicted"/>
<dbReference type="Pfam" id="PF00496">
    <property type="entry name" value="SBP_bac_5"/>
    <property type="match status" value="1"/>
</dbReference>
<dbReference type="AlphaFoldDB" id="A0A9W6CD40"/>
<dbReference type="Pfam" id="PF08238">
    <property type="entry name" value="Sel1"/>
    <property type="match status" value="4"/>
</dbReference>
<name>A0A9W6CD40_9FIRM</name>
<reference evidence="5 7" key="5">
    <citation type="journal article" date="2023" name="Int. J. Syst. Evol. Microbiol.">
        <title>Sellimonas catena sp. nov., isolated from human faeces.</title>
        <authorList>
            <person name="Hisatomi A."/>
            <person name="Ohkuma M."/>
            <person name="Sakamoto M."/>
        </authorList>
    </citation>
    <scope>NUCLEOTIDE SEQUENCE</scope>
    <source>
        <strain evidence="4 7">12EGH17</strain>
        <strain evidence="5">18CBH55</strain>
    </source>
</reference>
<dbReference type="Gene3D" id="1.25.40.10">
    <property type="entry name" value="Tetratricopeptide repeat domain"/>
    <property type="match status" value="2"/>
</dbReference>
<evidence type="ECO:0000256" key="2">
    <source>
        <dbReference type="SAM" id="MobiDB-lite"/>
    </source>
</evidence>